<evidence type="ECO:0000256" key="10">
    <source>
        <dbReference type="ARBA" id="ARBA00023242"/>
    </source>
</evidence>
<dbReference type="AlphaFoldDB" id="A0A9D4VTH8"/>
<proteinExistence type="inferred from homology"/>
<evidence type="ECO:0000256" key="4">
    <source>
        <dbReference type="ARBA" id="ARBA00022759"/>
    </source>
</evidence>
<evidence type="ECO:0000256" key="12">
    <source>
        <dbReference type="ARBA" id="ARBA00042677"/>
    </source>
</evidence>
<accession>A0A9D4VTH8</accession>
<dbReference type="GO" id="GO:0006310">
    <property type="term" value="P:DNA recombination"/>
    <property type="evidence" value="ECO:0007669"/>
    <property type="project" value="UniProtKB-KW"/>
</dbReference>
<dbReference type="PANTHER" id="PTHR23240:SF8">
    <property type="entry name" value="PROTEIN ARTEMIS"/>
    <property type="match status" value="1"/>
</dbReference>
<keyword evidence="5" id="KW-0227">DNA damage</keyword>
<dbReference type="GO" id="GO:0006303">
    <property type="term" value="P:double-strand break repair via nonhomologous end joining"/>
    <property type="evidence" value="ECO:0007669"/>
    <property type="project" value="TreeGrafter"/>
</dbReference>
<evidence type="ECO:0000256" key="6">
    <source>
        <dbReference type="ARBA" id="ARBA00022801"/>
    </source>
</evidence>
<evidence type="ECO:0000256" key="11">
    <source>
        <dbReference type="ARBA" id="ARBA00039759"/>
    </source>
</evidence>
<dbReference type="GO" id="GO:0036297">
    <property type="term" value="P:interstrand cross-link repair"/>
    <property type="evidence" value="ECO:0007669"/>
    <property type="project" value="TreeGrafter"/>
</dbReference>
<dbReference type="PANTHER" id="PTHR23240">
    <property type="entry name" value="DNA CROSS-LINK REPAIR PROTEIN PSO2/SNM1-RELATED"/>
    <property type="match status" value="1"/>
</dbReference>
<keyword evidence="3" id="KW-0540">Nuclease</keyword>
<comment type="similarity">
    <text evidence="2">Belongs to the DNA repair metallo-beta-lactamase (DRMBL) family.</text>
</comment>
<keyword evidence="8" id="KW-0233">DNA recombination</keyword>
<dbReference type="GO" id="GO:0035312">
    <property type="term" value="F:5'-3' DNA exonuclease activity"/>
    <property type="evidence" value="ECO:0007669"/>
    <property type="project" value="TreeGrafter"/>
</dbReference>
<keyword evidence="15" id="KW-1185">Reference proteome</keyword>
<dbReference type="Pfam" id="PF07522">
    <property type="entry name" value="DRMBL"/>
    <property type="match status" value="1"/>
</dbReference>
<dbReference type="InterPro" id="IPR036866">
    <property type="entry name" value="RibonucZ/Hydroxyglut_hydro"/>
</dbReference>
<dbReference type="GO" id="GO:0004519">
    <property type="term" value="F:endonuclease activity"/>
    <property type="evidence" value="ECO:0007669"/>
    <property type="project" value="UniProtKB-KW"/>
</dbReference>
<evidence type="ECO:0000256" key="2">
    <source>
        <dbReference type="ARBA" id="ARBA00010304"/>
    </source>
</evidence>
<dbReference type="EMBL" id="JAMSHJ010000007">
    <property type="protein sequence ID" value="KAI5389880.1"/>
    <property type="molecule type" value="Genomic_DNA"/>
</dbReference>
<evidence type="ECO:0000256" key="5">
    <source>
        <dbReference type="ARBA" id="ARBA00022763"/>
    </source>
</evidence>
<dbReference type="OrthoDB" id="262529at2759"/>
<dbReference type="FunFam" id="3.60.15.10:FF:000061">
    <property type="entry name" value="Interstrand crosslink repair protein"/>
    <property type="match status" value="1"/>
</dbReference>
<organism evidence="14 15">
    <name type="scientific">Pisum sativum</name>
    <name type="common">Garden pea</name>
    <name type="synonym">Lathyrus oleraceus</name>
    <dbReference type="NCBI Taxonomy" id="3888"/>
    <lineage>
        <taxon>Eukaryota</taxon>
        <taxon>Viridiplantae</taxon>
        <taxon>Streptophyta</taxon>
        <taxon>Embryophyta</taxon>
        <taxon>Tracheophyta</taxon>
        <taxon>Spermatophyta</taxon>
        <taxon>Magnoliopsida</taxon>
        <taxon>eudicotyledons</taxon>
        <taxon>Gunneridae</taxon>
        <taxon>Pentapetalae</taxon>
        <taxon>rosids</taxon>
        <taxon>fabids</taxon>
        <taxon>Fabales</taxon>
        <taxon>Fabaceae</taxon>
        <taxon>Papilionoideae</taxon>
        <taxon>50 kb inversion clade</taxon>
        <taxon>NPAAA clade</taxon>
        <taxon>Hologalegina</taxon>
        <taxon>IRL clade</taxon>
        <taxon>Fabeae</taxon>
        <taxon>Lathyrus</taxon>
    </lineage>
</organism>
<evidence type="ECO:0000313" key="15">
    <source>
        <dbReference type="Proteomes" id="UP001058974"/>
    </source>
</evidence>
<gene>
    <name evidence="14" type="ORF">KIW84_075259</name>
</gene>
<keyword evidence="4" id="KW-0255">Endonuclease</keyword>
<evidence type="ECO:0000256" key="8">
    <source>
        <dbReference type="ARBA" id="ARBA00023172"/>
    </source>
</evidence>
<sequence length="504" mass="56668">MEDGLISVDRWANGSEAYFLTHLHSDHTQGLSSSWSHGPLFCSAITAKLLPIKYPSFDLSLLRILQIGTSHTLSLRSHSSSDFTTVHVTAIDACHCPGSVMLLFSGDFGCVLYTGDFRWEADCEKARIAKDMLTAALNTHGGDGVDVVYLDNTYANPTYDFPTRSVATQQAIDIILSHPDHDVIIGINTLGKEDLLVQISSVLNILIWVWPERLQTMHLLGLPDIFTTDTTLTRVRAVPMYSFSIDTLEALNRIRPTTRPTIGILPSGLPWVKNSLKKGEFLSGSFLTSRYKRSRRSANSTQVQIDKQFGKAGSPKKFDQYIFSVPYSDHSNFAELEGFIKFVKPTRLKGIVSSSSCYIEPMYYFGRLCTSNQPVQQLHTRSKMKESGDFEDNNAELDRNRSKESFRLNESGKRVVTISPETSFEDDNVVLDRNKSKSMFKMKESGKRVVAVSPKTSVRGDDDIELDRNRSKALKVKLSGFRMRGLSIFRRKRRGAKLSDYVEE</sequence>
<keyword evidence="7" id="KW-0269">Exonuclease</keyword>
<dbReference type="Proteomes" id="UP001058974">
    <property type="component" value="Chromosome 7"/>
</dbReference>
<dbReference type="Gramene" id="Psat07G0525900-T1">
    <property type="protein sequence ID" value="KAI5389880.1"/>
    <property type="gene ID" value="KIW84_075259"/>
</dbReference>
<feature type="domain" description="DNA repair metallo-beta-lactamase" evidence="13">
    <location>
        <begin position="224"/>
        <end position="348"/>
    </location>
</feature>
<dbReference type="Gene3D" id="3.40.50.12650">
    <property type="match status" value="1"/>
</dbReference>
<evidence type="ECO:0000259" key="13">
    <source>
        <dbReference type="Pfam" id="PF07522"/>
    </source>
</evidence>
<dbReference type="GO" id="GO:0003684">
    <property type="term" value="F:damaged DNA binding"/>
    <property type="evidence" value="ECO:0007669"/>
    <property type="project" value="TreeGrafter"/>
</dbReference>
<dbReference type="Gene3D" id="3.60.15.10">
    <property type="entry name" value="Ribonuclease Z/Hydroxyacylglutathione hydrolase-like"/>
    <property type="match status" value="1"/>
</dbReference>
<keyword evidence="10" id="KW-0539">Nucleus</keyword>
<reference evidence="14 15" key="1">
    <citation type="journal article" date="2022" name="Nat. Genet.">
        <title>Improved pea reference genome and pan-genome highlight genomic features and evolutionary characteristics.</title>
        <authorList>
            <person name="Yang T."/>
            <person name="Liu R."/>
            <person name="Luo Y."/>
            <person name="Hu S."/>
            <person name="Wang D."/>
            <person name="Wang C."/>
            <person name="Pandey M.K."/>
            <person name="Ge S."/>
            <person name="Xu Q."/>
            <person name="Li N."/>
            <person name="Li G."/>
            <person name="Huang Y."/>
            <person name="Saxena R.K."/>
            <person name="Ji Y."/>
            <person name="Li M."/>
            <person name="Yan X."/>
            <person name="He Y."/>
            <person name="Liu Y."/>
            <person name="Wang X."/>
            <person name="Xiang C."/>
            <person name="Varshney R.K."/>
            <person name="Ding H."/>
            <person name="Gao S."/>
            <person name="Zong X."/>
        </authorList>
    </citation>
    <scope>NUCLEOTIDE SEQUENCE [LARGE SCALE GENOMIC DNA]</scope>
    <source>
        <strain evidence="14 15">cv. Zhongwan 6</strain>
    </source>
</reference>
<keyword evidence="9" id="KW-0234">DNA repair</keyword>
<evidence type="ECO:0000256" key="9">
    <source>
        <dbReference type="ARBA" id="ARBA00023204"/>
    </source>
</evidence>
<comment type="caution">
    <text evidence="14">The sequence shown here is derived from an EMBL/GenBank/DDBJ whole genome shotgun (WGS) entry which is preliminary data.</text>
</comment>
<dbReference type="SUPFAM" id="SSF56281">
    <property type="entry name" value="Metallo-hydrolase/oxidoreductase"/>
    <property type="match status" value="1"/>
</dbReference>
<protein>
    <recommendedName>
        <fullName evidence="11">Protein artemis</fullName>
    </recommendedName>
    <alternativeName>
        <fullName evidence="12">DNA cross-link repair 1C protein</fullName>
    </alternativeName>
</protein>
<evidence type="ECO:0000256" key="7">
    <source>
        <dbReference type="ARBA" id="ARBA00022839"/>
    </source>
</evidence>
<dbReference type="InterPro" id="IPR011084">
    <property type="entry name" value="DRMBL"/>
</dbReference>
<keyword evidence="6" id="KW-0378">Hydrolase</keyword>
<name>A0A9D4VTH8_PEA</name>
<dbReference type="GO" id="GO:0005634">
    <property type="term" value="C:nucleus"/>
    <property type="evidence" value="ECO:0007669"/>
    <property type="project" value="UniProtKB-SubCell"/>
</dbReference>
<evidence type="ECO:0000313" key="14">
    <source>
        <dbReference type="EMBL" id="KAI5389880.1"/>
    </source>
</evidence>
<evidence type="ECO:0000256" key="3">
    <source>
        <dbReference type="ARBA" id="ARBA00022722"/>
    </source>
</evidence>
<evidence type="ECO:0000256" key="1">
    <source>
        <dbReference type="ARBA" id="ARBA00004123"/>
    </source>
</evidence>
<comment type="subcellular location">
    <subcellularLocation>
        <location evidence="1">Nucleus</location>
    </subcellularLocation>
</comment>